<keyword evidence="6 8" id="KW-0627">Porphyrin biosynthesis</keyword>
<dbReference type="PANTHER" id="PTHR11557">
    <property type="entry name" value="PORPHOBILINOGEN DEAMINASE"/>
    <property type="match status" value="1"/>
</dbReference>
<comment type="similarity">
    <text evidence="3 8">Belongs to the HMBS family.</text>
</comment>
<dbReference type="Gene3D" id="3.40.190.10">
    <property type="entry name" value="Periplasmic binding protein-like II"/>
    <property type="match status" value="2"/>
</dbReference>
<dbReference type="SUPFAM" id="SSF54782">
    <property type="entry name" value="Porphobilinogen deaminase (hydroxymethylbilane synthase), C-terminal domain"/>
    <property type="match status" value="1"/>
</dbReference>
<dbReference type="Gene3D" id="3.30.160.40">
    <property type="entry name" value="Porphobilinogen deaminase, C-terminal domain"/>
    <property type="match status" value="1"/>
</dbReference>
<reference evidence="12" key="1">
    <citation type="submission" date="2016-10" db="EMBL/GenBank/DDBJ databases">
        <authorList>
            <person name="Varghese N."/>
            <person name="Submissions S."/>
        </authorList>
    </citation>
    <scope>NUCLEOTIDE SEQUENCE [LARGE SCALE GENOMIC DNA]</scope>
    <source>
        <strain evidence="12">LMG 24016</strain>
    </source>
</reference>
<dbReference type="CDD" id="cd13646">
    <property type="entry name" value="PBP2_EcHMBS_like"/>
    <property type="match status" value="1"/>
</dbReference>
<feature type="modified residue" description="S-(dipyrrolylmethanemethyl)cysteine" evidence="8">
    <location>
        <position position="241"/>
    </location>
</feature>
<dbReference type="FunFam" id="3.30.160.40:FF:000002">
    <property type="entry name" value="Porphobilinogen deaminase"/>
    <property type="match status" value="1"/>
</dbReference>
<dbReference type="InterPro" id="IPR022418">
    <property type="entry name" value="Porphobilinogen_deaminase_C"/>
</dbReference>
<dbReference type="STRING" id="425504.SAMN05216206_1784"/>
<comment type="subunit">
    <text evidence="4 8">Monomer.</text>
</comment>
<accession>A0A1I3G4G9</accession>
<dbReference type="Pfam" id="PF01379">
    <property type="entry name" value="Porphobil_deam"/>
    <property type="match status" value="1"/>
</dbReference>
<evidence type="ECO:0000256" key="8">
    <source>
        <dbReference type="HAMAP-Rule" id="MF_00260"/>
    </source>
</evidence>
<dbReference type="EC" id="2.5.1.61" evidence="8"/>
<dbReference type="InterPro" id="IPR036803">
    <property type="entry name" value="Porphobilinogen_deaminase_C_sf"/>
</dbReference>
<dbReference type="OrthoDB" id="9810298at2"/>
<dbReference type="InterPro" id="IPR000860">
    <property type="entry name" value="HemC"/>
</dbReference>
<evidence type="ECO:0000256" key="1">
    <source>
        <dbReference type="ARBA" id="ARBA00002869"/>
    </source>
</evidence>
<comment type="miscellaneous">
    <text evidence="8">The porphobilinogen subunits are added to the dipyrromethane group.</text>
</comment>
<dbReference type="PROSITE" id="PS00533">
    <property type="entry name" value="PORPHOBILINOGEN_DEAM"/>
    <property type="match status" value="1"/>
</dbReference>
<dbReference type="UniPathway" id="UPA00251">
    <property type="reaction ID" value="UER00319"/>
</dbReference>
<feature type="domain" description="Porphobilinogen deaminase N-terminal" evidence="9">
    <location>
        <begin position="5"/>
        <end position="212"/>
    </location>
</feature>
<evidence type="ECO:0000256" key="3">
    <source>
        <dbReference type="ARBA" id="ARBA00005638"/>
    </source>
</evidence>
<evidence type="ECO:0000259" key="9">
    <source>
        <dbReference type="Pfam" id="PF01379"/>
    </source>
</evidence>
<evidence type="ECO:0000256" key="2">
    <source>
        <dbReference type="ARBA" id="ARBA00004735"/>
    </source>
</evidence>
<dbReference type="GO" id="GO:0004418">
    <property type="term" value="F:hydroxymethylbilane synthase activity"/>
    <property type="evidence" value="ECO:0007669"/>
    <property type="project" value="UniProtKB-UniRule"/>
</dbReference>
<comment type="function">
    <text evidence="1 8">Tetrapolymerization of the monopyrrole PBG into the hydroxymethylbilane pre-uroporphyrinogen in several discrete steps.</text>
</comment>
<evidence type="ECO:0000256" key="5">
    <source>
        <dbReference type="ARBA" id="ARBA00022679"/>
    </source>
</evidence>
<dbReference type="PRINTS" id="PR00151">
    <property type="entry name" value="PORPHBDMNASE"/>
</dbReference>
<feature type="domain" description="Porphobilinogen deaminase C-terminal" evidence="10">
    <location>
        <begin position="225"/>
        <end position="294"/>
    </location>
</feature>
<evidence type="ECO:0000259" key="10">
    <source>
        <dbReference type="Pfam" id="PF03900"/>
    </source>
</evidence>
<comment type="cofactor">
    <cofactor evidence="8">
        <name>dipyrromethane</name>
        <dbReference type="ChEBI" id="CHEBI:60342"/>
    </cofactor>
    <text evidence="8">Binds 1 dipyrromethane group covalently.</text>
</comment>
<evidence type="ECO:0000256" key="7">
    <source>
        <dbReference type="ARBA" id="ARBA00048169"/>
    </source>
</evidence>
<dbReference type="NCBIfam" id="TIGR00212">
    <property type="entry name" value="hemC"/>
    <property type="match status" value="1"/>
</dbReference>
<dbReference type="RefSeq" id="WP_090241401.1">
    <property type="nucleotide sequence ID" value="NZ_FOQL01000001.1"/>
</dbReference>
<comment type="catalytic activity">
    <reaction evidence="7 8">
        <text>4 porphobilinogen + H2O = hydroxymethylbilane + 4 NH4(+)</text>
        <dbReference type="Rhea" id="RHEA:13185"/>
        <dbReference type="ChEBI" id="CHEBI:15377"/>
        <dbReference type="ChEBI" id="CHEBI:28938"/>
        <dbReference type="ChEBI" id="CHEBI:57845"/>
        <dbReference type="ChEBI" id="CHEBI:58126"/>
        <dbReference type="EC" id="2.5.1.61"/>
    </reaction>
</comment>
<comment type="pathway">
    <text evidence="2">Porphyrin-containing compound metabolism; protoporphyrin-IX biosynthesis; coproporphyrinogen-III from 5-aminolevulinate: step 2/4.</text>
</comment>
<dbReference type="PANTHER" id="PTHR11557:SF0">
    <property type="entry name" value="PORPHOBILINOGEN DEAMINASE"/>
    <property type="match status" value="1"/>
</dbReference>
<dbReference type="GO" id="GO:0005737">
    <property type="term" value="C:cytoplasm"/>
    <property type="evidence" value="ECO:0007669"/>
    <property type="project" value="UniProtKB-UniRule"/>
</dbReference>
<dbReference type="InterPro" id="IPR022417">
    <property type="entry name" value="Porphobilin_deaminase_N"/>
</dbReference>
<dbReference type="InterPro" id="IPR022419">
    <property type="entry name" value="Porphobilin_deaminase_cofac_BS"/>
</dbReference>
<organism evidence="11 12">
    <name type="scientific">Pseudomonas guineae</name>
    <dbReference type="NCBI Taxonomy" id="425504"/>
    <lineage>
        <taxon>Bacteria</taxon>
        <taxon>Pseudomonadati</taxon>
        <taxon>Pseudomonadota</taxon>
        <taxon>Gammaproteobacteria</taxon>
        <taxon>Pseudomonadales</taxon>
        <taxon>Pseudomonadaceae</taxon>
        <taxon>Pseudomonas</taxon>
    </lineage>
</organism>
<dbReference type="HAMAP" id="MF_00260">
    <property type="entry name" value="Porphobil_deam"/>
    <property type="match status" value="1"/>
</dbReference>
<name>A0A1I3G4G9_9PSED</name>
<dbReference type="FunFam" id="3.40.190.10:FF:000004">
    <property type="entry name" value="Porphobilinogen deaminase"/>
    <property type="match status" value="1"/>
</dbReference>
<sequence length="312" mass="33303">MSREIRIATRKSALALWQAEHVKARLEQAHPGLKVSLVPMVSRGDKLLDAPLAKIGGKGLFVKELETALLEDQADIAVHSMKDVPMDFPEGLGLFCICEREDPRDAFVSNTYASLDALPPGSVVGTSSLRRQAQLLARRPDLKIQFLRGNVNTRLAKLDAGDYDAIILAAAGLIRLGFESRIRDSISAEDSLPAGGQGAVGIECRSADSEIHALLAPLHHRDTALRVTAERALNKHLNGGCQVPIACYAVLEGEQLWLRGLVGQPDGSQLLRAEQRGSSAAAEQLGVQVAEALLAQGAAAILQAVYSGADSE</sequence>
<dbReference type="AlphaFoldDB" id="A0A1I3G4G9"/>
<dbReference type="PIRSF" id="PIRSF001438">
    <property type="entry name" value="4pyrrol_synth_OHMeBilane_synth"/>
    <property type="match status" value="1"/>
</dbReference>
<dbReference type="Proteomes" id="UP000243606">
    <property type="component" value="Unassembled WGS sequence"/>
</dbReference>
<evidence type="ECO:0000256" key="4">
    <source>
        <dbReference type="ARBA" id="ARBA00011245"/>
    </source>
</evidence>
<proteinExistence type="inferred from homology"/>
<keyword evidence="5 8" id="KW-0808">Transferase</keyword>
<dbReference type="GO" id="GO:0006782">
    <property type="term" value="P:protoporphyrinogen IX biosynthetic process"/>
    <property type="evidence" value="ECO:0007669"/>
    <property type="project" value="UniProtKB-UniRule"/>
</dbReference>
<dbReference type="FunFam" id="3.40.190.10:FF:000005">
    <property type="entry name" value="Porphobilinogen deaminase"/>
    <property type="match status" value="1"/>
</dbReference>
<dbReference type="Pfam" id="PF03900">
    <property type="entry name" value="Porphobil_deamC"/>
    <property type="match status" value="1"/>
</dbReference>
<gene>
    <name evidence="8" type="primary">hemC</name>
    <name evidence="11" type="ORF">SAMN05216206_1784</name>
</gene>
<evidence type="ECO:0000256" key="6">
    <source>
        <dbReference type="ARBA" id="ARBA00023244"/>
    </source>
</evidence>
<dbReference type="EMBL" id="FOQL01000001">
    <property type="protein sequence ID" value="SFI18356.1"/>
    <property type="molecule type" value="Genomic_DNA"/>
</dbReference>
<evidence type="ECO:0000313" key="12">
    <source>
        <dbReference type="Proteomes" id="UP000243606"/>
    </source>
</evidence>
<dbReference type="SUPFAM" id="SSF53850">
    <property type="entry name" value="Periplasmic binding protein-like II"/>
    <property type="match status" value="1"/>
</dbReference>
<protein>
    <recommendedName>
        <fullName evidence="8">Porphobilinogen deaminase</fullName>
        <shortName evidence="8">PBG</shortName>
        <ecNumber evidence="8">2.5.1.61</ecNumber>
    </recommendedName>
    <alternativeName>
        <fullName evidence="8">Hydroxymethylbilane synthase</fullName>
        <shortName evidence="8">HMBS</shortName>
    </alternativeName>
    <alternativeName>
        <fullName evidence="8">Pre-uroporphyrinogen synthase</fullName>
    </alternativeName>
</protein>
<evidence type="ECO:0000313" key="11">
    <source>
        <dbReference type="EMBL" id="SFI18356.1"/>
    </source>
</evidence>
<keyword evidence="12" id="KW-1185">Reference proteome</keyword>